<dbReference type="Gene3D" id="3.10.10.10">
    <property type="entry name" value="HIV Type 1 Reverse Transcriptase, subunit A, domain 1"/>
    <property type="match status" value="1"/>
</dbReference>
<dbReference type="InterPro" id="IPR043502">
    <property type="entry name" value="DNA/RNA_pol_sf"/>
</dbReference>
<comment type="similarity">
    <text evidence="1">Belongs to the beta type-B retroviral polymerase family. HERV class-II K(HML-2) pol subfamily.</text>
</comment>
<evidence type="ECO:0000256" key="1">
    <source>
        <dbReference type="ARBA" id="ARBA00010879"/>
    </source>
</evidence>
<dbReference type="InterPro" id="IPR051320">
    <property type="entry name" value="Viral_Replic_Matur_Polypro"/>
</dbReference>
<dbReference type="PANTHER" id="PTHR33064">
    <property type="entry name" value="POL PROTEIN"/>
    <property type="match status" value="1"/>
</dbReference>
<dbReference type="EC" id="3.1.26.4" evidence="2"/>
<dbReference type="InterPro" id="IPR043128">
    <property type="entry name" value="Rev_trsase/Diguanyl_cyclase"/>
</dbReference>
<protein>
    <recommendedName>
        <fullName evidence="2">ribonuclease H</fullName>
        <ecNumber evidence="2">3.1.26.4</ecNumber>
    </recommendedName>
</protein>
<evidence type="ECO:0000313" key="4">
    <source>
        <dbReference type="EMBL" id="RXN14511.1"/>
    </source>
</evidence>
<sequence>MKCGQTLSHSLGFFQPSPEHVELGLTLEVIPLVEVTSRAIYILFNNCMAMDVRVPKAYHLGWLVSYDFQVMPVVKEQVCRTELTVNQHLAVYTVSSHPTCETDNVTAPPTAPHNTEDVKTEKLCPGFETQVQQVLRDADALQEDADPHKLRQVLYKYKESFAKDSLDCGLTDLHVVRVPTQPKAPPTFVRQYKIPLESYEPVQDIINSMLEKGVIHSCNSTYSSPIWPVLKPNGKWRPTVDNRKLNQQVPLSRWPMTQLEQEIPRIRGATILSTLDVASGFWTIPVHPDDQHKPAFRFDNRQYTFTRCPFDYANSPTEFNIFLNKACPDARGYYQLSQHLQGLHKVLNETEHRLLLGLSSSKCQERRLTYSRM</sequence>
<dbReference type="AlphaFoldDB" id="A0A498M1U1"/>
<organism evidence="4 5">
    <name type="scientific">Labeo rohita</name>
    <name type="common">Indian major carp</name>
    <name type="synonym">Cyprinus rohita</name>
    <dbReference type="NCBI Taxonomy" id="84645"/>
    <lineage>
        <taxon>Eukaryota</taxon>
        <taxon>Metazoa</taxon>
        <taxon>Chordata</taxon>
        <taxon>Craniata</taxon>
        <taxon>Vertebrata</taxon>
        <taxon>Euteleostomi</taxon>
        <taxon>Actinopterygii</taxon>
        <taxon>Neopterygii</taxon>
        <taxon>Teleostei</taxon>
        <taxon>Ostariophysi</taxon>
        <taxon>Cypriniformes</taxon>
        <taxon>Cyprinidae</taxon>
        <taxon>Labeoninae</taxon>
        <taxon>Labeonini</taxon>
        <taxon>Labeo</taxon>
    </lineage>
</organism>
<dbReference type="PANTHER" id="PTHR33064:SF37">
    <property type="entry name" value="RIBONUCLEASE H"/>
    <property type="match status" value="1"/>
</dbReference>
<dbReference type="InterPro" id="IPR000477">
    <property type="entry name" value="RT_dom"/>
</dbReference>
<dbReference type="SUPFAM" id="SSF56672">
    <property type="entry name" value="DNA/RNA polymerases"/>
    <property type="match status" value="1"/>
</dbReference>
<evidence type="ECO:0000259" key="3">
    <source>
        <dbReference type="Pfam" id="PF00078"/>
    </source>
</evidence>
<keyword evidence="5" id="KW-1185">Reference proteome</keyword>
<comment type="caution">
    <text evidence="4">The sequence shown here is derived from an EMBL/GenBank/DDBJ whole genome shotgun (WGS) entry which is preliminary data.</text>
</comment>
<feature type="domain" description="Reverse transcriptase" evidence="3">
    <location>
        <begin position="230"/>
        <end position="332"/>
    </location>
</feature>
<evidence type="ECO:0000256" key="2">
    <source>
        <dbReference type="ARBA" id="ARBA00012180"/>
    </source>
</evidence>
<reference evidence="4 5" key="1">
    <citation type="submission" date="2018-03" db="EMBL/GenBank/DDBJ databases">
        <title>Draft genome sequence of Rohu Carp (Labeo rohita).</title>
        <authorList>
            <person name="Das P."/>
            <person name="Kushwaha B."/>
            <person name="Joshi C.G."/>
            <person name="Kumar D."/>
            <person name="Nagpure N.S."/>
            <person name="Sahoo L."/>
            <person name="Das S.P."/>
            <person name="Bit A."/>
            <person name="Patnaik S."/>
            <person name="Meher P.K."/>
            <person name="Jayasankar P."/>
            <person name="Koringa P.G."/>
            <person name="Patel N.V."/>
            <person name="Hinsu A.T."/>
            <person name="Kumar R."/>
            <person name="Pandey M."/>
            <person name="Agarwal S."/>
            <person name="Srivastava S."/>
            <person name="Singh M."/>
            <person name="Iquebal M.A."/>
            <person name="Jaiswal S."/>
            <person name="Angadi U.B."/>
            <person name="Kumar N."/>
            <person name="Raza M."/>
            <person name="Shah T.M."/>
            <person name="Rai A."/>
            <person name="Jena J.K."/>
        </authorList>
    </citation>
    <scope>NUCLEOTIDE SEQUENCE [LARGE SCALE GENOMIC DNA]</scope>
    <source>
        <strain evidence="4">DASCIFA01</strain>
        <tissue evidence="4">Testis</tissue>
    </source>
</reference>
<name>A0A498M1U1_LABRO</name>
<dbReference type="EMBL" id="QBIY01012904">
    <property type="protein sequence ID" value="RXN14511.1"/>
    <property type="molecule type" value="Genomic_DNA"/>
</dbReference>
<dbReference type="GO" id="GO:0004523">
    <property type="term" value="F:RNA-DNA hybrid ribonuclease activity"/>
    <property type="evidence" value="ECO:0007669"/>
    <property type="project" value="UniProtKB-EC"/>
</dbReference>
<gene>
    <name evidence="4" type="ORF">ROHU_009054</name>
</gene>
<dbReference type="Pfam" id="PF00078">
    <property type="entry name" value="RVT_1"/>
    <property type="match status" value="1"/>
</dbReference>
<dbReference type="Proteomes" id="UP000290572">
    <property type="component" value="Unassembled WGS sequence"/>
</dbReference>
<proteinExistence type="inferred from homology"/>
<evidence type="ECO:0000313" key="5">
    <source>
        <dbReference type="Proteomes" id="UP000290572"/>
    </source>
</evidence>
<dbReference type="STRING" id="84645.A0A498M1U1"/>
<accession>A0A498M1U1</accession>
<dbReference type="Gene3D" id="3.30.70.270">
    <property type="match status" value="1"/>
</dbReference>